<keyword evidence="4 9" id="KW-0238">DNA-binding</keyword>
<dbReference type="InterPro" id="IPR036388">
    <property type="entry name" value="WH-like_DNA-bd_sf"/>
</dbReference>
<evidence type="ECO:0000256" key="2">
    <source>
        <dbReference type="ARBA" id="ARBA00022491"/>
    </source>
</evidence>
<evidence type="ECO:0000256" key="3">
    <source>
        <dbReference type="ARBA" id="ARBA00023015"/>
    </source>
</evidence>
<protein>
    <recommendedName>
        <fullName evidence="7">HTH-type transcriptional regulator LysG</fullName>
    </recommendedName>
</protein>
<sequence>MMTDLPLDQVRTLLTVVDEGTFDAAAAVLHVTPSAVSQRVKALEQRTGRVLLMRTKPVRPTESGEAVVRFARQLARLERDTRAELGMSGTEEPARLSIAVNADSLATWFLPALSRVSEDLPVCYELRREDQDHTAALLREGLVMAAVTSSPDAVTGCSVRSLGRMRYVPVAAPAFAARWFEERPGPALRDAFAVAPVVTFDRRDDIQDAFVRTLARGSDGARNAHGPRGASAVRHLVPTSEGFVEAVAAGMGWGMVPEVQAAPLLGAGRLVRLAADRQIDVPLFWQQWKLDFPALAAVAEAVSAEAAEALDAGPAA</sequence>
<dbReference type="EMBL" id="PYBJ01000017">
    <property type="protein sequence ID" value="PSM40629.1"/>
    <property type="molecule type" value="Genomic_DNA"/>
</dbReference>
<dbReference type="PROSITE" id="PS50931">
    <property type="entry name" value="HTH_LYSR"/>
    <property type="match status" value="1"/>
</dbReference>
<dbReference type="SUPFAM" id="SSF46785">
    <property type="entry name" value="Winged helix' DNA-binding domain"/>
    <property type="match status" value="1"/>
</dbReference>
<evidence type="ECO:0000313" key="9">
    <source>
        <dbReference type="EMBL" id="PSM40629.1"/>
    </source>
</evidence>
<name>A0A2P8Q309_9ACTN</name>
<dbReference type="OrthoDB" id="3252676at2"/>
<dbReference type="NCBIfam" id="NF002964">
    <property type="entry name" value="PRK03635.1"/>
    <property type="match status" value="1"/>
</dbReference>
<reference evidence="9 10" key="1">
    <citation type="submission" date="2018-03" db="EMBL/GenBank/DDBJ databases">
        <title>Streptomyces dioscori sp. nov., a novel endophytic actinobacterium isolated from bulbil of Dioscorea bulbifera L.</title>
        <authorList>
            <person name="Zhikuan W."/>
        </authorList>
    </citation>
    <scope>NUCLEOTIDE SEQUENCE [LARGE SCALE GENOMIC DNA]</scope>
    <source>
        <strain evidence="9 10">A217</strain>
    </source>
</reference>
<keyword evidence="2" id="KW-0678">Repressor</keyword>
<evidence type="ECO:0000256" key="7">
    <source>
        <dbReference type="ARBA" id="ARBA00074218"/>
    </source>
</evidence>
<dbReference type="FunFam" id="1.10.10.10:FF:000456">
    <property type="entry name" value="LysR family transcriptional regulator ArgP"/>
    <property type="match status" value="1"/>
</dbReference>
<evidence type="ECO:0000313" key="10">
    <source>
        <dbReference type="Proteomes" id="UP000240429"/>
    </source>
</evidence>
<dbReference type="GO" id="GO:0003700">
    <property type="term" value="F:DNA-binding transcription factor activity"/>
    <property type="evidence" value="ECO:0007669"/>
    <property type="project" value="InterPro"/>
</dbReference>
<dbReference type="InterPro" id="IPR005119">
    <property type="entry name" value="LysR_subst-bd"/>
</dbReference>
<dbReference type="NCBIfam" id="NF009888">
    <property type="entry name" value="PRK13348.1"/>
    <property type="match status" value="1"/>
</dbReference>
<dbReference type="NCBIfam" id="TIGR03298">
    <property type="entry name" value="argP"/>
    <property type="match status" value="1"/>
</dbReference>
<comment type="similarity">
    <text evidence="1">Belongs to the LysR transcriptional regulatory family.</text>
</comment>
<evidence type="ECO:0000256" key="4">
    <source>
        <dbReference type="ARBA" id="ARBA00023125"/>
    </source>
</evidence>
<dbReference type="GO" id="GO:0003677">
    <property type="term" value="F:DNA binding"/>
    <property type="evidence" value="ECO:0007669"/>
    <property type="project" value="UniProtKB-KW"/>
</dbReference>
<dbReference type="AlphaFoldDB" id="A0A2P8Q309"/>
<organism evidence="9 10">
    <name type="scientific">Streptomyces dioscori</name>
    <dbReference type="NCBI Taxonomy" id="2109333"/>
    <lineage>
        <taxon>Bacteria</taxon>
        <taxon>Bacillati</taxon>
        <taxon>Actinomycetota</taxon>
        <taxon>Actinomycetes</taxon>
        <taxon>Kitasatosporales</taxon>
        <taxon>Streptomycetaceae</taxon>
        <taxon>Streptomyces</taxon>
        <taxon>Streptomyces aurantiacus group</taxon>
    </lineage>
</organism>
<dbReference type="Pfam" id="PF03466">
    <property type="entry name" value="LysR_substrate"/>
    <property type="match status" value="1"/>
</dbReference>
<comment type="caution">
    <text evidence="9">The sequence shown here is derived from an EMBL/GenBank/DDBJ whole genome shotgun (WGS) entry which is preliminary data.</text>
</comment>
<dbReference type="PANTHER" id="PTHR30579">
    <property type="entry name" value="TRANSCRIPTIONAL REGULATOR"/>
    <property type="match status" value="1"/>
</dbReference>
<dbReference type="RefSeq" id="WP_107018950.1">
    <property type="nucleotide sequence ID" value="NZ_KZ679047.1"/>
</dbReference>
<gene>
    <name evidence="9" type="ORF">C6Y14_24355</name>
</gene>
<dbReference type="Gene3D" id="1.10.10.10">
    <property type="entry name" value="Winged helix-like DNA-binding domain superfamily/Winged helix DNA-binding domain"/>
    <property type="match status" value="1"/>
</dbReference>
<dbReference type="InterPro" id="IPR036390">
    <property type="entry name" value="WH_DNA-bd_sf"/>
</dbReference>
<dbReference type="Pfam" id="PF00126">
    <property type="entry name" value="HTH_1"/>
    <property type="match status" value="1"/>
</dbReference>
<dbReference type="Proteomes" id="UP000240429">
    <property type="component" value="Unassembled WGS sequence"/>
</dbReference>
<dbReference type="SUPFAM" id="SSF53850">
    <property type="entry name" value="Periplasmic binding protein-like II"/>
    <property type="match status" value="1"/>
</dbReference>
<dbReference type="InterPro" id="IPR000847">
    <property type="entry name" value="LysR_HTH_N"/>
</dbReference>
<keyword evidence="6" id="KW-0804">Transcription</keyword>
<dbReference type="Gene3D" id="3.40.190.290">
    <property type="match status" value="1"/>
</dbReference>
<dbReference type="InterPro" id="IPR050176">
    <property type="entry name" value="LTTR"/>
</dbReference>
<proteinExistence type="inferred from homology"/>
<evidence type="ECO:0000259" key="8">
    <source>
        <dbReference type="PROSITE" id="PS50931"/>
    </source>
</evidence>
<evidence type="ECO:0000256" key="6">
    <source>
        <dbReference type="ARBA" id="ARBA00023163"/>
    </source>
</evidence>
<keyword evidence="5" id="KW-0010">Activator</keyword>
<accession>A0A2P8Q309</accession>
<evidence type="ECO:0000256" key="5">
    <source>
        <dbReference type="ARBA" id="ARBA00023159"/>
    </source>
</evidence>
<feature type="domain" description="HTH lysR-type" evidence="8">
    <location>
        <begin position="5"/>
        <end position="61"/>
    </location>
</feature>
<evidence type="ECO:0000256" key="1">
    <source>
        <dbReference type="ARBA" id="ARBA00009437"/>
    </source>
</evidence>
<dbReference type="InterPro" id="IPR017685">
    <property type="entry name" value="ArgP"/>
</dbReference>
<keyword evidence="10" id="KW-1185">Reference proteome</keyword>
<dbReference type="PANTHER" id="PTHR30579:SF2">
    <property type="entry name" value="HTH-TYPE TRANSCRIPTIONAL REGULATOR ARGP"/>
    <property type="match status" value="1"/>
</dbReference>
<keyword evidence="3" id="KW-0805">Transcription regulation</keyword>